<evidence type="ECO:0000256" key="4">
    <source>
        <dbReference type="ARBA" id="ARBA00022777"/>
    </source>
</evidence>
<keyword evidence="5" id="KW-0067">ATP-binding</keyword>
<evidence type="ECO:0000256" key="5">
    <source>
        <dbReference type="ARBA" id="ARBA00022840"/>
    </source>
</evidence>
<dbReference type="CDD" id="cd01167">
    <property type="entry name" value="bac_FRK"/>
    <property type="match status" value="1"/>
</dbReference>
<dbReference type="InterPro" id="IPR029056">
    <property type="entry name" value="Ribokinase-like"/>
</dbReference>
<evidence type="ECO:0000256" key="2">
    <source>
        <dbReference type="ARBA" id="ARBA00022679"/>
    </source>
</evidence>
<dbReference type="Gene3D" id="3.40.1190.20">
    <property type="match status" value="1"/>
</dbReference>
<evidence type="ECO:0000259" key="7">
    <source>
        <dbReference type="Pfam" id="PF00294"/>
    </source>
</evidence>
<dbReference type="GO" id="GO:0016301">
    <property type="term" value="F:kinase activity"/>
    <property type="evidence" value="ECO:0007669"/>
    <property type="project" value="UniProtKB-KW"/>
</dbReference>
<comment type="similarity">
    <text evidence="1">Belongs to the carbohydrate kinase PfkB family.</text>
</comment>
<proteinExistence type="inferred from homology"/>
<organism evidence="8">
    <name type="scientific">freshwater metagenome</name>
    <dbReference type="NCBI Taxonomy" id="449393"/>
    <lineage>
        <taxon>unclassified sequences</taxon>
        <taxon>metagenomes</taxon>
        <taxon>ecological metagenomes</taxon>
    </lineage>
</organism>
<name>A0A6J6L1S3_9ZZZZ</name>
<feature type="domain" description="Carbohydrate kinase PfkB" evidence="7">
    <location>
        <begin position="20"/>
        <end position="290"/>
    </location>
</feature>
<keyword evidence="4" id="KW-0418">Kinase</keyword>
<keyword evidence="2" id="KW-0808">Transferase</keyword>
<dbReference type="PANTHER" id="PTHR43085">
    <property type="entry name" value="HEXOKINASE FAMILY MEMBER"/>
    <property type="match status" value="1"/>
</dbReference>
<protein>
    <submittedName>
        <fullName evidence="8">Unannotated protein</fullName>
    </submittedName>
</protein>
<evidence type="ECO:0000313" key="8">
    <source>
        <dbReference type="EMBL" id="CAB4654319.1"/>
    </source>
</evidence>
<reference evidence="8" key="1">
    <citation type="submission" date="2020-05" db="EMBL/GenBank/DDBJ databases">
        <authorList>
            <person name="Chiriac C."/>
            <person name="Salcher M."/>
            <person name="Ghai R."/>
            <person name="Kavagutti S V."/>
        </authorList>
    </citation>
    <scope>NUCLEOTIDE SEQUENCE</scope>
</reference>
<sequence length="305" mass="32291">MSIWVAGEVLIDVLPTGPVVGGGPANTAKALARLGYDVEFIDGISTDAYGVSARSELSRDGVKLTHAHSSDKPTCTAEVTLDDKGAASYIFTIDGTATFDFHASWLPDPSRLKPSLLHIGTLVTIIEPGCQVLHEWAMNTAEFAPIVFDPNIRSSVLGNRDLYEAAVEKWAAISTVIKVSDDDLAWLFPNTDPVTVAQRWISDGVAMVVITRGAEGLTAVTANEICNVPGVKVDVIDTVGAGDTVGAIIVEAVIEHGVLNLHGKLLRDVLVRASVAASITCSRKGAQPPTKNELSDAVEKLENRA</sequence>
<dbReference type="PANTHER" id="PTHR43085:SF1">
    <property type="entry name" value="PSEUDOURIDINE KINASE-RELATED"/>
    <property type="match status" value="1"/>
</dbReference>
<dbReference type="GO" id="GO:0005524">
    <property type="term" value="F:ATP binding"/>
    <property type="evidence" value="ECO:0007669"/>
    <property type="project" value="UniProtKB-KW"/>
</dbReference>
<dbReference type="AlphaFoldDB" id="A0A6J6L1S3"/>
<dbReference type="Pfam" id="PF00294">
    <property type="entry name" value="PfkB"/>
    <property type="match status" value="1"/>
</dbReference>
<evidence type="ECO:0000256" key="6">
    <source>
        <dbReference type="SAM" id="MobiDB-lite"/>
    </source>
</evidence>
<gene>
    <name evidence="8" type="ORF">UFOPK2254_00350</name>
</gene>
<feature type="compositionally biased region" description="Basic and acidic residues" evidence="6">
    <location>
        <begin position="293"/>
        <end position="305"/>
    </location>
</feature>
<dbReference type="EMBL" id="CAEZWO010000021">
    <property type="protein sequence ID" value="CAB4654319.1"/>
    <property type="molecule type" value="Genomic_DNA"/>
</dbReference>
<dbReference type="SUPFAM" id="SSF53613">
    <property type="entry name" value="Ribokinase-like"/>
    <property type="match status" value="1"/>
</dbReference>
<feature type="region of interest" description="Disordered" evidence="6">
    <location>
        <begin position="283"/>
        <end position="305"/>
    </location>
</feature>
<evidence type="ECO:0000256" key="3">
    <source>
        <dbReference type="ARBA" id="ARBA00022741"/>
    </source>
</evidence>
<evidence type="ECO:0000256" key="1">
    <source>
        <dbReference type="ARBA" id="ARBA00010688"/>
    </source>
</evidence>
<dbReference type="InterPro" id="IPR050306">
    <property type="entry name" value="PfkB_Carbo_kinase"/>
</dbReference>
<accession>A0A6J6L1S3</accession>
<keyword evidence="3" id="KW-0547">Nucleotide-binding</keyword>
<dbReference type="InterPro" id="IPR011611">
    <property type="entry name" value="PfkB_dom"/>
</dbReference>